<evidence type="ECO:0000256" key="1">
    <source>
        <dbReference type="SAM" id="MobiDB-lite"/>
    </source>
</evidence>
<organism evidence="2">
    <name type="scientific">bioreactor metagenome</name>
    <dbReference type="NCBI Taxonomy" id="1076179"/>
    <lineage>
        <taxon>unclassified sequences</taxon>
        <taxon>metagenomes</taxon>
        <taxon>ecological metagenomes</taxon>
    </lineage>
</organism>
<evidence type="ECO:0000313" key="2">
    <source>
        <dbReference type="EMBL" id="MPM84406.1"/>
    </source>
</evidence>
<gene>
    <name evidence="2" type="ORF">SDC9_131477</name>
</gene>
<dbReference type="EMBL" id="VSSQ01032963">
    <property type="protein sequence ID" value="MPM84406.1"/>
    <property type="molecule type" value="Genomic_DNA"/>
</dbReference>
<reference evidence="2" key="1">
    <citation type="submission" date="2019-08" db="EMBL/GenBank/DDBJ databases">
        <authorList>
            <person name="Kucharzyk K."/>
            <person name="Murdoch R.W."/>
            <person name="Higgins S."/>
            <person name="Loffler F."/>
        </authorList>
    </citation>
    <scope>NUCLEOTIDE SEQUENCE</scope>
</reference>
<dbReference type="AlphaFoldDB" id="A0A645D4V0"/>
<feature type="region of interest" description="Disordered" evidence="1">
    <location>
        <begin position="25"/>
        <end position="44"/>
    </location>
</feature>
<sequence>MEMSGLVKTTSPGLEGAIAACSKLNKPKMSPMPAPTRGPSKIAPMMTGTCMIVREMPANQGMKPQ</sequence>
<comment type="caution">
    <text evidence="2">The sequence shown here is derived from an EMBL/GenBank/DDBJ whole genome shotgun (WGS) entry which is preliminary data.</text>
</comment>
<proteinExistence type="predicted"/>
<accession>A0A645D4V0</accession>
<protein>
    <submittedName>
        <fullName evidence="2">Uncharacterized protein</fullName>
    </submittedName>
</protein>
<name>A0A645D4V0_9ZZZZ</name>